<dbReference type="InterPro" id="IPR057712">
    <property type="entry name" value="DUF7952"/>
</dbReference>
<keyword evidence="8" id="KW-1185">Reference proteome</keyword>
<dbReference type="SUPFAM" id="SSF46689">
    <property type="entry name" value="Homeodomain-like"/>
    <property type="match status" value="1"/>
</dbReference>
<evidence type="ECO:0000256" key="1">
    <source>
        <dbReference type="ARBA" id="ARBA00004123"/>
    </source>
</evidence>
<keyword evidence="4" id="KW-0539">Nucleus</keyword>
<accession>A0ABD3SXK5</accession>
<dbReference type="GO" id="GO:0005634">
    <property type="term" value="C:nucleus"/>
    <property type="evidence" value="ECO:0007669"/>
    <property type="project" value="UniProtKB-SubCell"/>
</dbReference>
<dbReference type="InterPro" id="IPR017884">
    <property type="entry name" value="SANT_dom"/>
</dbReference>
<feature type="region of interest" description="Disordered" evidence="5">
    <location>
        <begin position="535"/>
        <end position="580"/>
    </location>
</feature>
<keyword evidence="2" id="KW-0805">Transcription regulation</keyword>
<sequence length="580" mass="65090">MFIEHNSYEGRKKLIWWDHVGNSKLTFLTPKRGILSKNGTESVSLDSNMGSDCWVPFPGLTSTKDWSDADKASFLVGLYIFQKNFVEVRRFIETKDMGEILKFYYGEFHRSDQYRRWSDYPKKTKSKKLCVCGKTIFSGLRHQELLSRLLPTLSKARSDALSKVSKSYGDKKMSLAKYVSSLKAIVGMNVLVEAIGIGKEGKQDLTRMDLVLPSRSTNLTTTPTRKACSPLTTSEIIEFLTGDCRLSKARSNELFWEAVWPRLLARGWRSEQPTEHCMVFLVPGDKELSRRELVKGDNYFDSIADVLTKVAKEPKLIEQLDIEGNENENKNDDGLPSQPRNCYLRPSSTPDHRMVFTIVDTSLPEVVRVRGLPTQSYEDTPPTIDESLTKSGGEMQDPNLTLYPSDIGKASAVGNLKTQKHLHESKKRSRKLNVSSLEETVSSSKLEKGMSSCSSSIHEFDKNLSSRSSPPKENETRTSIDLNVAPDNDKFAAIDLGGSEPPFIGNERRRRHSTRNRPPTSRALEAIADGYLTVNQRRKSKDNSSLASSSRPLKRALSVSTASTDFQVKPEADEESVSGH</sequence>
<comment type="subcellular location">
    <subcellularLocation>
        <location evidence="1">Nucleus</location>
    </subcellularLocation>
</comment>
<feature type="region of interest" description="Disordered" evidence="5">
    <location>
        <begin position="418"/>
        <end position="521"/>
    </location>
</feature>
<dbReference type="Proteomes" id="UP001634393">
    <property type="component" value="Unassembled WGS sequence"/>
</dbReference>
<evidence type="ECO:0000313" key="8">
    <source>
        <dbReference type="Proteomes" id="UP001634393"/>
    </source>
</evidence>
<dbReference type="Pfam" id="PF24662">
    <property type="entry name" value="DUF7650"/>
    <property type="match status" value="1"/>
</dbReference>
<comment type="caution">
    <text evidence="7">The sequence shown here is derived from an EMBL/GenBank/DDBJ whole genome shotgun (WGS) entry which is preliminary data.</text>
</comment>
<evidence type="ECO:0000256" key="4">
    <source>
        <dbReference type="ARBA" id="ARBA00023242"/>
    </source>
</evidence>
<dbReference type="PROSITE" id="PS51293">
    <property type="entry name" value="SANT"/>
    <property type="match status" value="1"/>
</dbReference>
<evidence type="ECO:0000313" key="7">
    <source>
        <dbReference type="EMBL" id="KAL3829367.1"/>
    </source>
</evidence>
<feature type="region of interest" description="Disordered" evidence="5">
    <location>
        <begin position="321"/>
        <end position="347"/>
    </location>
</feature>
<keyword evidence="3" id="KW-0804">Transcription</keyword>
<evidence type="ECO:0000256" key="3">
    <source>
        <dbReference type="ARBA" id="ARBA00023163"/>
    </source>
</evidence>
<feature type="compositionally biased region" description="Basic and acidic residues" evidence="5">
    <location>
        <begin position="458"/>
        <end position="478"/>
    </location>
</feature>
<feature type="region of interest" description="Disordered" evidence="5">
    <location>
        <begin position="373"/>
        <end position="399"/>
    </location>
</feature>
<feature type="compositionally biased region" description="Polar residues" evidence="5">
    <location>
        <begin position="432"/>
        <end position="444"/>
    </location>
</feature>
<dbReference type="InterPro" id="IPR009057">
    <property type="entry name" value="Homeodomain-like_sf"/>
</dbReference>
<evidence type="ECO:0000256" key="2">
    <source>
        <dbReference type="ARBA" id="ARBA00023015"/>
    </source>
</evidence>
<dbReference type="AlphaFoldDB" id="A0ABD3SXK5"/>
<dbReference type="InterPro" id="IPR056067">
    <property type="entry name" value="DUF7650"/>
</dbReference>
<organism evidence="7 8">
    <name type="scientific">Penstemon smallii</name>
    <dbReference type="NCBI Taxonomy" id="265156"/>
    <lineage>
        <taxon>Eukaryota</taxon>
        <taxon>Viridiplantae</taxon>
        <taxon>Streptophyta</taxon>
        <taxon>Embryophyta</taxon>
        <taxon>Tracheophyta</taxon>
        <taxon>Spermatophyta</taxon>
        <taxon>Magnoliopsida</taxon>
        <taxon>eudicotyledons</taxon>
        <taxon>Gunneridae</taxon>
        <taxon>Pentapetalae</taxon>
        <taxon>asterids</taxon>
        <taxon>lamiids</taxon>
        <taxon>Lamiales</taxon>
        <taxon>Plantaginaceae</taxon>
        <taxon>Cheloneae</taxon>
        <taxon>Penstemon</taxon>
    </lineage>
</organism>
<protein>
    <recommendedName>
        <fullName evidence="6">SANT domain-containing protein</fullName>
    </recommendedName>
</protein>
<dbReference type="Gene3D" id="1.10.10.60">
    <property type="entry name" value="Homeodomain-like"/>
    <property type="match status" value="1"/>
</dbReference>
<dbReference type="PANTHER" id="PTHR13859">
    <property type="entry name" value="ATROPHIN-RELATED"/>
    <property type="match status" value="1"/>
</dbReference>
<dbReference type="PANTHER" id="PTHR13859:SF11">
    <property type="entry name" value="GRUNGE, ISOFORM J"/>
    <property type="match status" value="1"/>
</dbReference>
<reference evidence="7 8" key="1">
    <citation type="submission" date="2024-12" db="EMBL/GenBank/DDBJ databases">
        <title>The unique morphological basis and parallel evolutionary history of personate flowers in Penstemon.</title>
        <authorList>
            <person name="Depatie T.H."/>
            <person name="Wessinger C.A."/>
        </authorList>
    </citation>
    <scope>NUCLEOTIDE SEQUENCE [LARGE SCALE GENOMIC DNA]</scope>
    <source>
        <strain evidence="7">WTNN_2</strain>
        <tissue evidence="7">Leaf</tissue>
    </source>
</reference>
<name>A0ABD3SXK5_9LAMI</name>
<evidence type="ECO:0000259" key="6">
    <source>
        <dbReference type="PROSITE" id="PS51293"/>
    </source>
</evidence>
<dbReference type="Pfam" id="PF25826">
    <property type="entry name" value="DUF7952"/>
    <property type="match status" value="1"/>
</dbReference>
<feature type="compositionally biased region" description="Basic residues" evidence="5">
    <location>
        <begin position="418"/>
        <end position="431"/>
    </location>
</feature>
<dbReference type="EMBL" id="JBJXBP010000005">
    <property type="protein sequence ID" value="KAL3829367.1"/>
    <property type="molecule type" value="Genomic_DNA"/>
</dbReference>
<evidence type="ECO:0000256" key="5">
    <source>
        <dbReference type="SAM" id="MobiDB-lite"/>
    </source>
</evidence>
<proteinExistence type="predicted"/>
<gene>
    <name evidence="7" type="ORF">ACJIZ3_018169</name>
</gene>
<feature type="domain" description="SANT" evidence="6">
    <location>
        <begin position="61"/>
        <end position="112"/>
    </location>
</feature>